<dbReference type="InterPro" id="IPR036187">
    <property type="entry name" value="DNA_mismatch_repair_MutS_sf"/>
</dbReference>
<dbReference type="SMART" id="SM00534">
    <property type="entry name" value="MUTSac"/>
    <property type="match status" value="1"/>
</dbReference>
<dbReference type="NCBIfam" id="TIGR01070">
    <property type="entry name" value="mutS1"/>
    <property type="match status" value="1"/>
</dbReference>
<evidence type="ECO:0000313" key="12">
    <source>
        <dbReference type="EMBL" id="SHH52799.1"/>
    </source>
</evidence>
<dbReference type="OrthoDB" id="9802448at2"/>
<keyword evidence="13" id="KW-1185">Reference proteome</keyword>
<evidence type="ECO:0000256" key="9">
    <source>
        <dbReference type="RuleBase" id="RU003756"/>
    </source>
</evidence>
<dbReference type="SUPFAM" id="SSF52540">
    <property type="entry name" value="P-loop containing nucleoside triphosphate hydrolases"/>
    <property type="match status" value="1"/>
</dbReference>
<dbReference type="GO" id="GO:0030983">
    <property type="term" value="F:mismatched DNA binding"/>
    <property type="evidence" value="ECO:0007669"/>
    <property type="project" value="InterPro"/>
</dbReference>
<dbReference type="Pfam" id="PF05190">
    <property type="entry name" value="MutS_IV"/>
    <property type="match status" value="1"/>
</dbReference>
<dbReference type="CDD" id="cd03284">
    <property type="entry name" value="ABC_MutS1"/>
    <property type="match status" value="1"/>
</dbReference>
<evidence type="ECO:0000256" key="7">
    <source>
        <dbReference type="HAMAP-Rule" id="MF_00096"/>
    </source>
</evidence>
<dbReference type="RefSeq" id="WP_072830027.1">
    <property type="nucleotide sequence ID" value="NZ_FQXP01000003.1"/>
</dbReference>
<feature type="coiled-coil region" evidence="10">
    <location>
        <begin position="823"/>
        <end position="857"/>
    </location>
</feature>
<dbReference type="GO" id="GO:0005829">
    <property type="term" value="C:cytosol"/>
    <property type="evidence" value="ECO:0007669"/>
    <property type="project" value="TreeGrafter"/>
</dbReference>
<dbReference type="Gene3D" id="3.40.1170.10">
    <property type="entry name" value="DNA repair protein MutS, domain I"/>
    <property type="match status" value="1"/>
</dbReference>
<dbReference type="InterPro" id="IPR007696">
    <property type="entry name" value="DNA_mismatch_repair_MutS_core"/>
</dbReference>
<keyword evidence="4 7" id="KW-0067">ATP-binding</keyword>
<dbReference type="SUPFAM" id="SSF48334">
    <property type="entry name" value="DNA repair protein MutS, domain III"/>
    <property type="match status" value="1"/>
</dbReference>
<evidence type="ECO:0000256" key="3">
    <source>
        <dbReference type="ARBA" id="ARBA00022763"/>
    </source>
</evidence>
<keyword evidence="6 7" id="KW-0234">DNA repair</keyword>
<dbReference type="InterPro" id="IPR007695">
    <property type="entry name" value="DNA_mismatch_repair_MutS-lik_N"/>
</dbReference>
<dbReference type="Pfam" id="PF05192">
    <property type="entry name" value="MutS_III"/>
    <property type="match status" value="1"/>
</dbReference>
<dbReference type="FunFam" id="3.40.50.300:FF:001579">
    <property type="entry name" value="DNA mismatch repair protein MutS"/>
    <property type="match status" value="1"/>
</dbReference>
<evidence type="ECO:0000256" key="4">
    <source>
        <dbReference type="ARBA" id="ARBA00022840"/>
    </source>
</evidence>
<dbReference type="InterPro" id="IPR045076">
    <property type="entry name" value="MutS"/>
</dbReference>
<dbReference type="GO" id="GO:0003684">
    <property type="term" value="F:damaged DNA binding"/>
    <property type="evidence" value="ECO:0007669"/>
    <property type="project" value="UniProtKB-UniRule"/>
</dbReference>
<evidence type="ECO:0000256" key="6">
    <source>
        <dbReference type="ARBA" id="ARBA00023204"/>
    </source>
</evidence>
<dbReference type="InterPro" id="IPR000432">
    <property type="entry name" value="DNA_mismatch_repair_MutS_C"/>
</dbReference>
<evidence type="ECO:0000256" key="1">
    <source>
        <dbReference type="ARBA" id="ARBA00006271"/>
    </source>
</evidence>
<protein>
    <recommendedName>
        <fullName evidence="7 8">DNA mismatch repair protein MutS</fullName>
    </recommendedName>
</protein>
<keyword evidence="5 7" id="KW-0238">DNA-binding</keyword>
<dbReference type="PROSITE" id="PS00486">
    <property type="entry name" value="DNA_MISMATCH_REPAIR_2"/>
    <property type="match status" value="1"/>
</dbReference>
<reference evidence="12 13" key="1">
    <citation type="submission" date="2016-11" db="EMBL/GenBank/DDBJ databases">
        <authorList>
            <person name="Jaros S."/>
            <person name="Januszkiewicz K."/>
            <person name="Wedrychowicz H."/>
        </authorList>
    </citation>
    <scope>NUCLEOTIDE SEQUENCE [LARGE SCALE GENOMIC DNA]</scope>
    <source>
        <strain evidence="12 13">DSM 3089</strain>
    </source>
</reference>
<evidence type="ECO:0000256" key="5">
    <source>
        <dbReference type="ARBA" id="ARBA00023125"/>
    </source>
</evidence>
<dbReference type="HAMAP" id="MF_00096">
    <property type="entry name" value="MutS"/>
    <property type="match status" value="1"/>
</dbReference>
<dbReference type="GO" id="GO:0140664">
    <property type="term" value="F:ATP-dependent DNA damage sensor activity"/>
    <property type="evidence" value="ECO:0007669"/>
    <property type="project" value="InterPro"/>
</dbReference>
<dbReference type="NCBIfam" id="NF003810">
    <property type="entry name" value="PRK05399.1"/>
    <property type="match status" value="1"/>
</dbReference>
<dbReference type="PANTHER" id="PTHR11361:SF34">
    <property type="entry name" value="DNA MISMATCH REPAIR PROTEIN MSH1, MITOCHONDRIAL"/>
    <property type="match status" value="1"/>
</dbReference>
<dbReference type="Pfam" id="PF05188">
    <property type="entry name" value="MutS_II"/>
    <property type="match status" value="1"/>
</dbReference>
<dbReference type="InterPro" id="IPR007861">
    <property type="entry name" value="DNA_mismatch_repair_MutS_clamp"/>
</dbReference>
<dbReference type="Pfam" id="PF01624">
    <property type="entry name" value="MutS_I"/>
    <property type="match status" value="1"/>
</dbReference>
<dbReference type="AlphaFoldDB" id="A0A1M5TQ19"/>
<keyword evidence="3 7" id="KW-0227">DNA damage</keyword>
<organism evidence="12 13">
    <name type="scientific">Clostridium collagenovorans DSM 3089</name>
    <dbReference type="NCBI Taxonomy" id="1121306"/>
    <lineage>
        <taxon>Bacteria</taxon>
        <taxon>Bacillati</taxon>
        <taxon>Bacillota</taxon>
        <taxon>Clostridia</taxon>
        <taxon>Eubacteriales</taxon>
        <taxon>Clostridiaceae</taxon>
        <taxon>Clostridium</taxon>
    </lineage>
</organism>
<dbReference type="PIRSF" id="PIRSF037677">
    <property type="entry name" value="DNA_mis_repair_Msh6"/>
    <property type="match status" value="1"/>
</dbReference>
<dbReference type="Gene3D" id="1.10.1420.10">
    <property type="match status" value="2"/>
</dbReference>
<dbReference type="InterPro" id="IPR036678">
    <property type="entry name" value="MutS_con_dom_sf"/>
</dbReference>
<dbReference type="SUPFAM" id="SSF53150">
    <property type="entry name" value="DNA repair protein MutS, domain II"/>
    <property type="match status" value="1"/>
</dbReference>
<dbReference type="InterPro" id="IPR016151">
    <property type="entry name" value="DNA_mismatch_repair_MutS_N"/>
</dbReference>
<dbReference type="InterPro" id="IPR007860">
    <property type="entry name" value="DNA_mmatch_repair_MutS_con_dom"/>
</dbReference>
<feature type="binding site" evidence="7">
    <location>
        <begin position="616"/>
        <end position="623"/>
    </location>
    <ligand>
        <name>ATP</name>
        <dbReference type="ChEBI" id="CHEBI:30616"/>
    </ligand>
</feature>
<evidence type="ECO:0000313" key="13">
    <source>
        <dbReference type="Proteomes" id="UP000184526"/>
    </source>
</evidence>
<dbReference type="EMBL" id="FQXP01000003">
    <property type="protein sequence ID" value="SHH52799.1"/>
    <property type="molecule type" value="Genomic_DNA"/>
</dbReference>
<comment type="similarity">
    <text evidence="1 7 9">Belongs to the DNA mismatch repair MutS family.</text>
</comment>
<dbReference type="PANTHER" id="PTHR11361">
    <property type="entry name" value="DNA MISMATCH REPAIR PROTEIN MUTS FAMILY MEMBER"/>
    <property type="match status" value="1"/>
</dbReference>
<proteinExistence type="inferred from homology"/>
<dbReference type="GO" id="GO:0005524">
    <property type="term" value="F:ATP binding"/>
    <property type="evidence" value="ECO:0007669"/>
    <property type="project" value="UniProtKB-UniRule"/>
</dbReference>
<comment type="function">
    <text evidence="7">This protein is involved in the repair of mismatches in DNA. It is possible that it carries out the mismatch recognition step. This protein has a weak ATPase activity.</text>
</comment>
<dbReference type="SUPFAM" id="SSF55271">
    <property type="entry name" value="DNA repair protein MutS, domain I"/>
    <property type="match status" value="1"/>
</dbReference>
<evidence type="ECO:0000256" key="10">
    <source>
        <dbReference type="SAM" id="Coils"/>
    </source>
</evidence>
<accession>A0A1M5TQ19</accession>
<sequence>MALTPMMKQYLEVKETCKDAILFFRLGDFYEMFFEDAEVASKELELVLTGRDCGLENRAPMCGIPFHSAENYISRLVTKGFKVAICEQVEDPAFAKGIVKRDIVKILTPGTYMDASFLDESKNNFIMCIFKEDSSNVGGLSFADISTGEFYSTSGILKCGNILDEIAKFSPSEIIYNETLEDNLLNEIKERYNISLTKYSNEYYNEEALESVKIQFKNYDSNRYDMEQLRSISSLIAYLKYTQKNSLSHIDTLETYNIVDYLVIDTNSRMNLELTETLRDKSKKGSLLSVLDKTSTAMGARRLRKWIEEPLVDKILIEERQNSIEDLVNNLFVHEELKETLKDIYDIERLVGKISSKSVNAKELMSLKNSIGKIPSVKEVIKPLTSSFYSNIYNNLDDLNDIYELLNKALDDNPSISVKEGNIIKTGYNEEVDSLREAKSSGKQWIASLEQEEKELTGIRSLKIGFNKVFGYYLEVTKSNLSLVPTERYIRKQTLSNGERYITPELKEVEEKVLGAEEKLITLEYELFAKLRDTIETHIERMKSVAKVISEIDSLSSLATVAVENNYVKPTINEEGIIDIKDGRHPVVEKLLSKNTFVENDTYLNTEEDQLLLITGPNMAGKSTYMRQVALLTLMAQMGSFIPVSSANIAICDRIFTRIGASDDLASGKSTFMVEMWEVSNILKNATSKSLILLDEVGRGTSTYDGLSIAWAVIEFLCSDNGIKAKTLFATHYHELIKLEQQIKGIKNYSVAVKEINNEIVFLRKIICGGTDESYGIEVAKLAGIPTEVTDRAKEILSMLESENSSSASDNKITSVQSVNKVVVDNSKEVELLQATIKELKEKINNLESLNKEVAMDMSTSKKTKCKKQENPMQMTFEDVEGKNLLKDIKELDILSMNPMEGFNKLYELVNKAKNL</sequence>
<dbReference type="GO" id="GO:0006298">
    <property type="term" value="P:mismatch repair"/>
    <property type="evidence" value="ECO:0007669"/>
    <property type="project" value="UniProtKB-UniRule"/>
</dbReference>
<keyword evidence="10" id="KW-0175">Coiled coil</keyword>
<feature type="domain" description="DNA mismatch repair proteins mutS family" evidence="11">
    <location>
        <begin position="690"/>
        <end position="706"/>
    </location>
</feature>
<dbReference type="FunFam" id="3.40.1170.10:FF:000001">
    <property type="entry name" value="DNA mismatch repair protein MutS"/>
    <property type="match status" value="1"/>
</dbReference>
<name>A0A1M5TQ19_9CLOT</name>
<evidence type="ECO:0000256" key="2">
    <source>
        <dbReference type="ARBA" id="ARBA00022741"/>
    </source>
</evidence>
<dbReference type="FunFam" id="1.10.1420.10:FF:000007">
    <property type="entry name" value="DNA mismatch repair protein MutS"/>
    <property type="match status" value="1"/>
</dbReference>
<dbReference type="Pfam" id="PF00488">
    <property type="entry name" value="MutS_V"/>
    <property type="match status" value="1"/>
</dbReference>
<dbReference type="STRING" id="1121306.SAMN02745196_00671"/>
<dbReference type="InterPro" id="IPR005748">
    <property type="entry name" value="DNA_mismatch_repair_MutS"/>
</dbReference>
<dbReference type="SMART" id="SM00533">
    <property type="entry name" value="MUTSd"/>
    <property type="match status" value="1"/>
</dbReference>
<keyword evidence="2 7" id="KW-0547">Nucleotide-binding</keyword>
<evidence type="ECO:0000259" key="11">
    <source>
        <dbReference type="PROSITE" id="PS00486"/>
    </source>
</evidence>
<evidence type="ECO:0000256" key="8">
    <source>
        <dbReference type="NCBIfam" id="TIGR01070"/>
    </source>
</evidence>
<dbReference type="InterPro" id="IPR017261">
    <property type="entry name" value="DNA_mismatch_repair_MutS/MSH"/>
</dbReference>
<dbReference type="Gene3D" id="3.30.420.110">
    <property type="entry name" value="MutS, connector domain"/>
    <property type="match status" value="1"/>
</dbReference>
<gene>
    <name evidence="7" type="primary">mutS</name>
    <name evidence="12" type="ORF">SAMN02745196_00671</name>
</gene>
<dbReference type="InterPro" id="IPR027417">
    <property type="entry name" value="P-loop_NTPase"/>
</dbReference>
<dbReference type="Proteomes" id="UP000184526">
    <property type="component" value="Unassembled WGS sequence"/>
</dbReference>
<dbReference type="Gene3D" id="3.40.50.300">
    <property type="entry name" value="P-loop containing nucleotide triphosphate hydrolases"/>
    <property type="match status" value="1"/>
</dbReference>